<proteinExistence type="predicted"/>
<dbReference type="EMBL" id="SRZC01000018">
    <property type="protein sequence ID" value="TGX81305.1"/>
    <property type="molecule type" value="Genomic_DNA"/>
</dbReference>
<dbReference type="Proteomes" id="UP000308886">
    <property type="component" value="Unassembled WGS sequence"/>
</dbReference>
<name>A0AC61QNS4_9BACT</name>
<organism evidence="1 2">
    <name type="scientific">Palleniella muris</name>
    <dbReference type="NCBI Taxonomy" id="3038145"/>
    <lineage>
        <taxon>Bacteria</taxon>
        <taxon>Pseudomonadati</taxon>
        <taxon>Bacteroidota</taxon>
        <taxon>Bacteroidia</taxon>
        <taxon>Bacteroidales</taxon>
        <taxon>Prevotellaceae</taxon>
        <taxon>Palleniella</taxon>
    </lineage>
</organism>
<evidence type="ECO:0000313" key="2">
    <source>
        <dbReference type="Proteomes" id="UP000308886"/>
    </source>
</evidence>
<keyword evidence="2" id="KW-1185">Reference proteome</keyword>
<accession>A0AC61QNS4</accession>
<evidence type="ECO:0000313" key="1">
    <source>
        <dbReference type="EMBL" id="TGX81305.1"/>
    </source>
</evidence>
<comment type="caution">
    <text evidence="1">The sequence shown here is derived from an EMBL/GenBank/DDBJ whole genome shotgun (WGS) entry which is preliminary data.</text>
</comment>
<sequence length="228" mass="25622">MNILIIGATSGIGYRLWQHYASKGHNVAITGRRKELLDEMAKEYPEQTWSMCCDISDIKATTELYSSLPKKFKKVDMAIICAGVGELNPELDVMTELATVAVNVDGWTNTVATLYKLFEKQQSGHLVVLTSVGGLQPTPVAPSYSASKAFQINYIKSLQQKSKHTPIVITEIRPGLVDTRMAKGEGLFWVMPLDKVVPMIVNAISKKKKLQVVTNRWRIINWILWHFM</sequence>
<gene>
    <name evidence="1" type="ORF">E5358_10745</name>
</gene>
<reference evidence="1" key="1">
    <citation type="submission" date="2019-04" db="EMBL/GenBank/DDBJ databases">
        <title>Microbes associate with the intestines of laboratory mice.</title>
        <authorList>
            <person name="Navarre W."/>
            <person name="Wong E."/>
            <person name="Huang K."/>
            <person name="Tropini C."/>
            <person name="Ng K."/>
            <person name="Yu B."/>
        </authorList>
    </citation>
    <scope>NUCLEOTIDE SEQUENCE</scope>
    <source>
        <strain evidence="1">NM73_A23</strain>
    </source>
</reference>
<protein>
    <submittedName>
        <fullName evidence="1">SDR family NAD(P)-dependent oxidoreductase</fullName>
    </submittedName>
</protein>